<dbReference type="InterPro" id="IPR050709">
    <property type="entry name" value="Biotin_Carboxyl_Carrier/Decarb"/>
</dbReference>
<dbReference type="PANTHER" id="PTHR45266:SF3">
    <property type="entry name" value="OXALOACETATE DECARBOXYLASE ALPHA CHAIN"/>
    <property type="match status" value="1"/>
</dbReference>
<sequence length="160" mass="17063">MRKYELKINDKPFSVHVVEFSAEEAQLEVNGQSYRVAIDKISEELGASGEAPPVRSFSSSAPVTAPAYVGAMPGSDDAGSVRAPIPGSIMAIFVKSGDKVQAGQPLYKMEAMKMENEINAHLDGTISAIHVHPGDSVNQGQEIMAIAPAAVLKNRRKSDL</sequence>
<evidence type="ECO:0000313" key="4">
    <source>
        <dbReference type="Proteomes" id="UP000317155"/>
    </source>
</evidence>
<dbReference type="CDD" id="cd06850">
    <property type="entry name" value="biotinyl_domain"/>
    <property type="match status" value="1"/>
</dbReference>
<dbReference type="RefSeq" id="WP_092057652.1">
    <property type="nucleotide sequence ID" value="NZ_FOJJ01000037.1"/>
</dbReference>
<organism evidence="3 4">
    <name type="scientific">Trichloromonas acetexigens</name>
    <dbReference type="NCBI Taxonomy" id="38815"/>
    <lineage>
        <taxon>Bacteria</taxon>
        <taxon>Pseudomonadati</taxon>
        <taxon>Thermodesulfobacteriota</taxon>
        <taxon>Desulfuromonadia</taxon>
        <taxon>Desulfuromonadales</taxon>
        <taxon>Trichloromonadaceae</taxon>
        <taxon>Trichloromonas</taxon>
    </lineage>
</organism>
<gene>
    <name evidence="3" type="ORF">FL622_08470</name>
</gene>
<proteinExistence type="predicted"/>
<dbReference type="SUPFAM" id="SSF51230">
    <property type="entry name" value="Single hybrid motif"/>
    <property type="match status" value="1"/>
</dbReference>
<evidence type="ECO:0000259" key="2">
    <source>
        <dbReference type="PROSITE" id="PS50968"/>
    </source>
</evidence>
<dbReference type="EMBL" id="VJVV01000005">
    <property type="protein sequence ID" value="TRO81826.1"/>
    <property type="molecule type" value="Genomic_DNA"/>
</dbReference>
<keyword evidence="4" id="KW-1185">Reference proteome</keyword>
<dbReference type="InterPro" id="IPR000089">
    <property type="entry name" value="Biotin_lipoyl"/>
</dbReference>
<dbReference type="InterPro" id="IPR011053">
    <property type="entry name" value="Single_hybrid_motif"/>
</dbReference>
<dbReference type="InterPro" id="IPR001882">
    <property type="entry name" value="Biotin_BS"/>
</dbReference>
<dbReference type="PANTHER" id="PTHR45266">
    <property type="entry name" value="OXALOACETATE DECARBOXYLASE ALPHA CHAIN"/>
    <property type="match status" value="1"/>
</dbReference>
<dbReference type="AlphaFoldDB" id="A0A550JF44"/>
<evidence type="ECO:0000256" key="1">
    <source>
        <dbReference type="ARBA" id="ARBA00023267"/>
    </source>
</evidence>
<dbReference type="Proteomes" id="UP000317155">
    <property type="component" value="Unassembled WGS sequence"/>
</dbReference>
<feature type="domain" description="Lipoyl-binding" evidence="2">
    <location>
        <begin position="67"/>
        <end position="147"/>
    </location>
</feature>
<dbReference type="OrthoDB" id="9769961at2"/>
<name>A0A550JF44_9BACT</name>
<dbReference type="Gene3D" id="2.40.50.100">
    <property type="match status" value="1"/>
</dbReference>
<keyword evidence="1" id="KW-0092">Biotin</keyword>
<reference evidence="3 4" key="1">
    <citation type="submission" date="2019-07" db="EMBL/GenBank/DDBJ databases">
        <title>Insights of Desulfuromonas acetexigens electromicrobiology.</title>
        <authorList>
            <person name="Katuri K."/>
            <person name="Sapireddy V."/>
            <person name="Shaw D.R."/>
            <person name="Saikaly P."/>
        </authorList>
    </citation>
    <scope>NUCLEOTIDE SEQUENCE [LARGE SCALE GENOMIC DNA]</scope>
    <source>
        <strain evidence="3 4">2873</strain>
    </source>
</reference>
<dbReference type="PROSITE" id="PS00188">
    <property type="entry name" value="BIOTIN"/>
    <property type="match status" value="1"/>
</dbReference>
<accession>A0A550JF44</accession>
<dbReference type="FunFam" id="2.40.50.100:FF:000003">
    <property type="entry name" value="Acetyl-CoA carboxylase biotin carboxyl carrier protein"/>
    <property type="match status" value="1"/>
</dbReference>
<dbReference type="Pfam" id="PF00364">
    <property type="entry name" value="Biotin_lipoyl"/>
    <property type="match status" value="1"/>
</dbReference>
<comment type="caution">
    <text evidence="3">The sequence shown here is derived from an EMBL/GenBank/DDBJ whole genome shotgun (WGS) entry which is preliminary data.</text>
</comment>
<protein>
    <submittedName>
        <fullName evidence="3">Biotin/lipoyl-binding protein</fullName>
    </submittedName>
</protein>
<dbReference type="PROSITE" id="PS50968">
    <property type="entry name" value="BIOTINYL_LIPOYL"/>
    <property type="match status" value="1"/>
</dbReference>
<evidence type="ECO:0000313" key="3">
    <source>
        <dbReference type="EMBL" id="TRO81826.1"/>
    </source>
</evidence>